<protein>
    <submittedName>
        <fullName evidence="1">Uridine kinase</fullName>
    </submittedName>
</protein>
<sequence>MPDHAAAVLELALSVAPSAGRTRVVAVDGPSGAGKSSLVDAVPALLEAAAPGTSVAVVHLDDVYPGWNGLEATPPLITRWLLEPLAAGEPAGYRRYDWAAERYAGRVAVPAVDVLLLDGVGSGARVCSPYLAALVWVEAPPAERYRRAMVRDGEVYRPYWHRWAQQEAEFHAADRTRERADLMVSTESSEDFPSHGS</sequence>
<reference evidence="1 2" key="1">
    <citation type="submission" date="2024-10" db="EMBL/GenBank/DDBJ databases">
        <title>The Natural Products Discovery Center: Release of the First 8490 Sequenced Strains for Exploring Actinobacteria Biosynthetic Diversity.</title>
        <authorList>
            <person name="Kalkreuter E."/>
            <person name="Kautsar S.A."/>
            <person name="Yang D."/>
            <person name="Bader C.D."/>
            <person name="Teijaro C.N."/>
            <person name="Fluegel L."/>
            <person name="Davis C.M."/>
            <person name="Simpson J.R."/>
            <person name="Lauterbach L."/>
            <person name="Steele A.D."/>
            <person name="Gui C."/>
            <person name="Meng S."/>
            <person name="Li G."/>
            <person name="Viehrig K."/>
            <person name="Ye F."/>
            <person name="Su P."/>
            <person name="Kiefer A.F."/>
            <person name="Nichols A."/>
            <person name="Cepeda A.J."/>
            <person name="Yan W."/>
            <person name="Fan B."/>
            <person name="Jiang Y."/>
            <person name="Adhikari A."/>
            <person name="Zheng C.-J."/>
            <person name="Schuster L."/>
            <person name="Cowan T.M."/>
            <person name="Smanski M.J."/>
            <person name="Chevrette M.G."/>
            <person name="De Carvalho L.P.S."/>
            <person name="Shen B."/>
        </authorList>
    </citation>
    <scope>NUCLEOTIDE SEQUENCE [LARGE SCALE GENOMIC DNA]</scope>
    <source>
        <strain evidence="1 2">NPDC049639</strain>
    </source>
</reference>
<comment type="caution">
    <text evidence="1">The sequence shown here is derived from an EMBL/GenBank/DDBJ whole genome shotgun (WGS) entry which is preliminary data.</text>
</comment>
<dbReference type="GO" id="GO:0016301">
    <property type="term" value="F:kinase activity"/>
    <property type="evidence" value="ECO:0007669"/>
    <property type="project" value="UniProtKB-KW"/>
</dbReference>
<evidence type="ECO:0000313" key="2">
    <source>
        <dbReference type="Proteomes" id="UP001612915"/>
    </source>
</evidence>
<evidence type="ECO:0000313" key="1">
    <source>
        <dbReference type="EMBL" id="MFI7588930.1"/>
    </source>
</evidence>
<proteinExistence type="predicted"/>
<dbReference type="InterPro" id="IPR027417">
    <property type="entry name" value="P-loop_NTPase"/>
</dbReference>
<dbReference type="RefSeq" id="WP_398283126.1">
    <property type="nucleotide sequence ID" value="NZ_JBITLV010000006.1"/>
</dbReference>
<dbReference type="Proteomes" id="UP001612915">
    <property type="component" value="Unassembled WGS sequence"/>
</dbReference>
<name>A0ABW8ARA8_9ACTN</name>
<keyword evidence="1" id="KW-0808">Transferase</keyword>
<organism evidence="1 2">
    <name type="scientific">Spongisporangium articulatum</name>
    <dbReference type="NCBI Taxonomy" id="3362603"/>
    <lineage>
        <taxon>Bacteria</taxon>
        <taxon>Bacillati</taxon>
        <taxon>Actinomycetota</taxon>
        <taxon>Actinomycetes</taxon>
        <taxon>Kineosporiales</taxon>
        <taxon>Kineosporiaceae</taxon>
        <taxon>Spongisporangium</taxon>
    </lineage>
</organism>
<keyword evidence="1" id="KW-0418">Kinase</keyword>
<keyword evidence="2" id="KW-1185">Reference proteome</keyword>
<accession>A0ABW8ARA8</accession>
<dbReference type="Pfam" id="PF03308">
    <property type="entry name" value="MeaB"/>
    <property type="match status" value="1"/>
</dbReference>
<gene>
    <name evidence="1" type="ORF">ACIB24_17840</name>
</gene>
<dbReference type="SUPFAM" id="SSF52540">
    <property type="entry name" value="P-loop containing nucleoside triphosphate hydrolases"/>
    <property type="match status" value="1"/>
</dbReference>
<dbReference type="EMBL" id="JBITLV010000006">
    <property type="protein sequence ID" value="MFI7588930.1"/>
    <property type="molecule type" value="Genomic_DNA"/>
</dbReference>
<dbReference type="Gene3D" id="3.40.50.300">
    <property type="entry name" value="P-loop containing nucleotide triphosphate hydrolases"/>
    <property type="match status" value="1"/>
</dbReference>